<dbReference type="Gene3D" id="3.40.50.300">
    <property type="entry name" value="P-loop containing nucleotide triphosphate hydrolases"/>
    <property type="match status" value="1"/>
</dbReference>
<dbReference type="OrthoDB" id="5296079at2"/>
<dbReference type="InterPro" id="IPR027417">
    <property type="entry name" value="P-loop_NTPase"/>
</dbReference>
<dbReference type="RefSeq" id="WP_080797900.1">
    <property type="nucleotide sequence ID" value="NZ_LT828540.1"/>
</dbReference>
<accession>A0A1W1HIA3</accession>
<dbReference type="InterPro" id="IPR052922">
    <property type="entry name" value="Cytidylate_Kinase-2"/>
</dbReference>
<dbReference type="SUPFAM" id="SSF52540">
    <property type="entry name" value="P-loop containing nucleoside triphosphate hydrolases"/>
    <property type="match status" value="1"/>
</dbReference>
<dbReference type="Proteomes" id="UP000191931">
    <property type="component" value="Unassembled WGS sequence"/>
</dbReference>
<evidence type="ECO:0008006" key="3">
    <source>
        <dbReference type="Google" id="ProtNLM"/>
    </source>
</evidence>
<gene>
    <name evidence="1" type="ORF">MTBBW1_60012</name>
</gene>
<dbReference type="AlphaFoldDB" id="A0A1W1HIA3"/>
<dbReference type="PANTHER" id="PTHR37816:SF3">
    <property type="entry name" value="MODULATES DNA TOPOLOGY"/>
    <property type="match status" value="1"/>
</dbReference>
<name>A0A1W1HIA3_9BACT</name>
<keyword evidence="2" id="KW-1185">Reference proteome</keyword>
<proteinExistence type="predicted"/>
<reference evidence="1 2" key="1">
    <citation type="submission" date="2017-03" db="EMBL/GenBank/DDBJ databases">
        <authorList>
            <person name="Afonso C.L."/>
            <person name="Miller P.J."/>
            <person name="Scott M.A."/>
            <person name="Spackman E."/>
            <person name="Goraichik I."/>
            <person name="Dimitrov K.M."/>
            <person name="Suarez D.L."/>
            <person name="Swayne D.E."/>
        </authorList>
    </citation>
    <scope>NUCLEOTIDE SEQUENCE [LARGE SCALE GENOMIC DNA]</scope>
    <source>
        <strain evidence="1">PRJEB14757</strain>
    </source>
</reference>
<organism evidence="1 2">
    <name type="scientific">Desulfamplus magnetovallimortis</name>
    <dbReference type="NCBI Taxonomy" id="1246637"/>
    <lineage>
        <taxon>Bacteria</taxon>
        <taxon>Pseudomonadati</taxon>
        <taxon>Thermodesulfobacteriota</taxon>
        <taxon>Desulfobacteria</taxon>
        <taxon>Desulfobacterales</taxon>
        <taxon>Desulfobacteraceae</taxon>
        <taxon>Desulfamplus</taxon>
    </lineage>
</organism>
<dbReference type="EMBL" id="FWEV01000303">
    <property type="protein sequence ID" value="SLM32112.1"/>
    <property type="molecule type" value="Genomic_DNA"/>
</dbReference>
<protein>
    <recommendedName>
        <fullName evidence="3">Adenylate kinase</fullName>
    </recommendedName>
</protein>
<sequence length="204" mass="23678">MSMKKIAVLGNAGGGKSTLSKKLSHLLNIKAYHLDDLFKSSDGNKGFSEKEQLAIQDEILLKPSWIIEGVGAWSTIILRLKFADTIIIISHPLFFHYYIVIKRYLSDLFKQRKLLINQRKLFSQNKKLHGNHSSRSTSKKELPEIKRELSRIKKMLIMPWHLHYYWLPQLKSAIDVICDEDQTVIILKSFTQIDTFIIMLNSHD</sequence>
<evidence type="ECO:0000313" key="2">
    <source>
        <dbReference type="Proteomes" id="UP000191931"/>
    </source>
</evidence>
<dbReference type="PANTHER" id="PTHR37816">
    <property type="entry name" value="YALI0E33011P"/>
    <property type="match status" value="1"/>
</dbReference>
<evidence type="ECO:0000313" key="1">
    <source>
        <dbReference type="EMBL" id="SLM32112.1"/>
    </source>
</evidence>
<dbReference type="STRING" id="1246637.MTBBW1_60012"/>